<dbReference type="NCBIfam" id="TIGR02569">
    <property type="entry name" value="TIGR02569_actnb"/>
    <property type="match status" value="1"/>
</dbReference>
<dbReference type="InterPro" id="IPR013402">
    <property type="entry name" value="CHP02569"/>
</dbReference>
<dbReference type="STRING" id="479431.Namu_2140"/>
<dbReference type="InParanoid" id="C8XJ53"/>
<dbReference type="Proteomes" id="UP000002218">
    <property type="component" value="Chromosome"/>
</dbReference>
<keyword evidence="1" id="KW-0808">Transferase</keyword>
<name>C8XJ53_NAKMY</name>
<dbReference type="eggNOG" id="COG2334">
    <property type="taxonomic scope" value="Bacteria"/>
</dbReference>
<reference evidence="1 2" key="2">
    <citation type="journal article" date="2010" name="Stand. Genomic Sci.">
        <title>Complete genome sequence of Nakamurella multipartita type strain (Y-104).</title>
        <authorList>
            <person name="Tice H."/>
            <person name="Mayilraj S."/>
            <person name="Sims D."/>
            <person name="Lapidus A."/>
            <person name="Nolan M."/>
            <person name="Lucas S."/>
            <person name="Glavina Del Rio T."/>
            <person name="Copeland A."/>
            <person name="Cheng J.F."/>
            <person name="Meincke L."/>
            <person name="Bruce D."/>
            <person name="Goodwin L."/>
            <person name="Pitluck S."/>
            <person name="Ivanova N."/>
            <person name="Mavromatis K."/>
            <person name="Ovchinnikova G."/>
            <person name="Pati A."/>
            <person name="Chen A."/>
            <person name="Palaniappan K."/>
            <person name="Land M."/>
            <person name="Hauser L."/>
            <person name="Chang Y.J."/>
            <person name="Jeffries C.D."/>
            <person name="Detter J.C."/>
            <person name="Brettin T."/>
            <person name="Rohde M."/>
            <person name="Goker M."/>
            <person name="Bristow J."/>
            <person name="Eisen J.A."/>
            <person name="Markowitz V."/>
            <person name="Hugenholtz P."/>
            <person name="Kyrpides N.C."/>
            <person name="Klenk H.P."/>
            <person name="Chen F."/>
        </authorList>
    </citation>
    <scope>NUCLEOTIDE SEQUENCE [LARGE SCALE GENOMIC DNA]</scope>
    <source>
        <strain evidence="2">ATCC 700099 / DSM 44233 / CIP 104796 / JCM 9543 / NBRC 105858 / Y-104</strain>
    </source>
</reference>
<keyword evidence="2" id="KW-1185">Reference proteome</keyword>
<evidence type="ECO:0000313" key="2">
    <source>
        <dbReference type="Proteomes" id="UP000002218"/>
    </source>
</evidence>
<dbReference type="KEGG" id="nml:Namu_2140"/>
<gene>
    <name evidence="1" type="ordered locus">Namu_2140</name>
</gene>
<organism evidence="1 2">
    <name type="scientific">Nakamurella multipartita (strain ATCC 700099 / DSM 44233 / CIP 104796 / JCM 9543 / NBRC 105858 / Y-104)</name>
    <name type="common">Microsphaera multipartita</name>
    <dbReference type="NCBI Taxonomy" id="479431"/>
    <lineage>
        <taxon>Bacteria</taxon>
        <taxon>Bacillati</taxon>
        <taxon>Actinomycetota</taxon>
        <taxon>Actinomycetes</taxon>
        <taxon>Nakamurellales</taxon>
        <taxon>Nakamurellaceae</taxon>
        <taxon>Nakamurella</taxon>
    </lineage>
</organism>
<evidence type="ECO:0000313" key="1">
    <source>
        <dbReference type="EMBL" id="ACV78518.1"/>
    </source>
</evidence>
<reference evidence="2" key="1">
    <citation type="submission" date="2009-09" db="EMBL/GenBank/DDBJ databases">
        <title>The complete genome of Nakamurella multipartita DSM 44233.</title>
        <authorList>
            <consortium name="US DOE Joint Genome Institute (JGI-PGF)"/>
            <person name="Lucas S."/>
            <person name="Copeland A."/>
            <person name="Lapidus A."/>
            <person name="Glavina del Rio T."/>
            <person name="Dalin E."/>
            <person name="Tice H."/>
            <person name="Bruce D."/>
            <person name="Goodwin L."/>
            <person name="Pitluck S."/>
            <person name="Kyrpides N."/>
            <person name="Mavromatis K."/>
            <person name="Ivanova N."/>
            <person name="Ovchinnikova G."/>
            <person name="Sims D."/>
            <person name="Meincke L."/>
            <person name="Brettin T."/>
            <person name="Detter J.C."/>
            <person name="Han C."/>
            <person name="Larimer F."/>
            <person name="Land M."/>
            <person name="Hauser L."/>
            <person name="Markowitz V."/>
            <person name="Cheng J.-F."/>
            <person name="Hugenholtz P."/>
            <person name="Woyke T."/>
            <person name="Wu D."/>
            <person name="Klenk H.-P."/>
            <person name="Eisen J.A."/>
        </authorList>
    </citation>
    <scope>NUCLEOTIDE SEQUENCE [LARGE SCALE GENOMIC DNA]</scope>
    <source>
        <strain evidence="2">ATCC 700099 / DSM 44233 / CIP 104796 / JCM 9543 / NBRC 105858 / Y-104</strain>
    </source>
</reference>
<dbReference type="EMBL" id="CP001737">
    <property type="protein sequence ID" value="ACV78518.1"/>
    <property type="molecule type" value="Genomic_DNA"/>
</dbReference>
<dbReference type="SUPFAM" id="SSF56112">
    <property type="entry name" value="Protein kinase-like (PK-like)"/>
    <property type="match status" value="1"/>
</dbReference>
<dbReference type="RefSeq" id="WP_015747410.1">
    <property type="nucleotide sequence ID" value="NC_013235.1"/>
</dbReference>
<protein>
    <submittedName>
        <fullName evidence="1">Aminoglycoside phosphotransferase</fullName>
    </submittedName>
</protein>
<dbReference type="GO" id="GO:0016740">
    <property type="term" value="F:transferase activity"/>
    <property type="evidence" value="ECO:0007669"/>
    <property type="project" value="UniProtKB-KW"/>
</dbReference>
<dbReference type="HOGENOM" id="CLU_060550_0_0_11"/>
<sequence>MTAHPDERPASGATSVGDHLLDAVLPAVSGRPPEHVLTAFSTNPAELEPLPGGRGRTWRAGNAVFRPVEDPAEASWLASVFEQRPVPGVRIARPVRSTDGRWVVSGWTAHRFVSGAPAPRFEEARRAGQALHEAVADVPEPRFLKQRTDLHSWADRLAWGEVLDTEGRLGHGHGATTYRELAALRRPVDAPNQLVHGDLHGHVLFAGNAMPAVIDVAPYWRPAGWAIGVLAIDAIAAGGAPIELLADWSDGPDWPQLVRRAALFRLAISLAHPRTSPTDLIAILSTAERLDQFLR</sequence>
<dbReference type="AlphaFoldDB" id="C8XJ53"/>
<proteinExistence type="predicted"/>
<dbReference type="InterPro" id="IPR011009">
    <property type="entry name" value="Kinase-like_dom_sf"/>
</dbReference>
<accession>C8XJ53</accession>